<dbReference type="Ensembl" id="ENSDLAT00005088897.1">
    <property type="protein sequence ID" value="ENSDLAP00005073398.1"/>
    <property type="gene ID" value="ENSDLAG00005017040.2"/>
</dbReference>
<evidence type="ECO:0000313" key="7">
    <source>
        <dbReference type="Ensembl" id="ENSDLAP00005073398.1"/>
    </source>
</evidence>
<dbReference type="RefSeq" id="XP_051240593.1">
    <property type="nucleotide sequence ID" value="XM_051384633.1"/>
</dbReference>
<name>A0A8P4G6U3_DICLA</name>
<protein>
    <recommendedName>
        <fullName evidence="6">Immunoglobulin domain-containing protein</fullName>
    </recommendedName>
</protein>
<dbReference type="Pfam" id="PF07686">
    <property type="entry name" value="V-set"/>
    <property type="match status" value="1"/>
</dbReference>
<dbReference type="InterPro" id="IPR003599">
    <property type="entry name" value="Ig_sub"/>
</dbReference>
<dbReference type="PANTHER" id="PTHR11860">
    <property type="entry name" value="POLYMERIC-IMMUNOGLOBULIN RECEPTOR"/>
    <property type="match status" value="1"/>
</dbReference>
<dbReference type="Proteomes" id="UP000694389">
    <property type="component" value="Unassembled WGS sequence"/>
</dbReference>
<evidence type="ECO:0000256" key="4">
    <source>
        <dbReference type="SAM" id="MobiDB-lite"/>
    </source>
</evidence>
<dbReference type="AlphaFoldDB" id="A0A8P4G6U3"/>
<evidence type="ECO:0000313" key="8">
    <source>
        <dbReference type="Proteomes" id="UP000694389"/>
    </source>
</evidence>
<dbReference type="InterPro" id="IPR013783">
    <property type="entry name" value="Ig-like_fold"/>
</dbReference>
<dbReference type="GeneID" id="127354617"/>
<keyword evidence="3 5" id="KW-0472">Membrane</keyword>
<dbReference type="GO" id="GO:0005886">
    <property type="term" value="C:plasma membrane"/>
    <property type="evidence" value="ECO:0007669"/>
    <property type="project" value="TreeGrafter"/>
</dbReference>
<evidence type="ECO:0000259" key="6">
    <source>
        <dbReference type="SMART" id="SM00409"/>
    </source>
</evidence>
<sequence>MMTKVGVDPSSAEVHVEVVPDTCCDRPNKVQGYETGSVSFSCPYESKYRTNIKYICRGNQSSTCLQQALITSDHKPNRQFTLTDDTTSRKFTVVIKSLTQRDSGPYLCGVHGNTGLDVFSAVELEVKALPKKTTVVIRLTTVEPVSPTSQTTQISEKPTKDAAPKTFVVVIVPSLLAVLLIVTFVLVLVYKSKCCKVQGAGVNINSSMWTTAEEGEVLGLAELSKNQQLTQRSKQHVFKKHHDGKTRPTRV</sequence>
<comment type="subcellular location">
    <subcellularLocation>
        <location evidence="1">Membrane</location>
    </subcellularLocation>
</comment>
<dbReference type="PANTHER" id="PTHR11860:SF87">
    <property type="entry name" value="CMRF35-LIKE MOLECULE 8"/>
    <property type="match status" value="1"/>
</dbReference>
<evidence type="ECO:0000256" key="1">
    <source>
        <dbReference type="ARBA" id="ARBA00004370"/>
    </source>
</evidence>
<reference evidence="7" key="1">
    <citation type="submission" date="2025-08" db="UniProtKB">
        <authorList>
            <consortium name="Ensembl"/>
        </authorList>
    </citation>
    <scope>IDENTIFICATION</scope>
</reference>
<accession>A0A8P4G6U3</accession>
<feature type="transmembrane region" description="Helical" evidence="5">
    <location>
        <begin position="167"/>
        <end position="190"/>
    </location>
</feature>
<dbReference type="SMART" id="SM00409">
    <property type="entry name" value="IG"/>
    <property type="match status" value="1"/>
</dbReference>
<dbReference type="SUPFAM" id="SSF48726">
    <property type="entry name" value="Immunoglobulin"/>
    <property type="match status" value="1"/>
</dbReference>
<proteinExistence type="predicted"/>
<feature type="domain" description="Immunoglobulin" evidence="6">
    <location>
        <begin position="27"/>
        <end position="127"/>
    </location>
</feature>
<organism evidence="7 8">
    <name type="scientific">Dicentrarchus labrax</name>
    <name type="common">European seabass</name>
    <name type="synonym">Morone labrax</name>
    <dbReference type="NCBI Taxonomy" id="13489"/>
    <lineage>
        <taxon>Eukaryota</taxon>
        <taxon>Metazoa</taxon>
        <taxon>Chordata</taxon>
        <taxon>Craniata</taxon>
        <taxon>Vertebrata</taxon>
        <taxon>Euteleostomi</taxon>
        <taxon>Actinopterygii</taxon>
        <taxon>Neopterygii</taxon>
        <taxon>Teleostei</taxon>
        <taxon>Neoteleostei</taxon>
        <taxon>Acanthomorphata</taxon>
        <taxon>Eupercaria</taxon>
        <taxon>Moronidae</taxon>
        <taxon>Dicentrarchus</taxon>
    </lineage>
</organism>
<reference evidence="7" key="2">
    <citation type="submission" date="2025-09" db="UniProtKB">
        <authorList>
            <consortium name="Ensembl"/>
        </authorList>
    </citation>
    <scope>IDENTIFICATION</scope>
</reference>
<keyword evidence="8" id="KW-1185">Reference proteome</keyword>
<keyword evidence="5" id="KW-1133">Transmembrane helix</keyword>
<dbReference type="GO" id="GO:0004888">
    <property type="term" value="F:transmembrane signaling receptor activity"/>
    <property type="evidence" value="ECO:0007669"/>
    <property type="project" value="TreeGrafter"/>
</dbReference>
<evidence type="ECO:0000256" key="5">
    <source>
        <dbReference type="SAM" id="Phobius"/>
    </source>
</evidence>
<feature type="compositionally biased region" description="Basic residues" evidence="4">
    <location>
        <begin position="233"/>
        <end position="251"/>
    </location>
</feature>
<dbReference type="InterPro" id="IPR036179">
    <property type="entry name" value="Ig-like_dom_sf"/>
</dbReference>
<evidence type="ECO:0000256" key="2">
    <source>
        <dbReference type="ARBA" id="ARBA00022692"/>
    </source>
</evidence>
<keyword evidence="2 5" id="KW-0812">Transmembrane</keyword>
<dbReference type="GeneTree" id="ENSGT01150000287011"/>
<gene>
    <name evidence="7" type="primary">LOC127354617</name>
</gene>
<dbReference type="InterPro" id="IPR050671">
    <property type="entry name" value="CD300_family_receptors"/>
</dbReference>
<dbReference type="InterPro" id="IPR013106">
    <property type="entry name" value="Ig_V-set"/>
</dbReference>
<dbReference type="Gene3D" id="2.60.40.10">
    <property type="entry name" value="Immunoglobulins"/>
    <property type="match status" value="1"/>
</dbReference>
<feature type="region of interest" description="Disordered" evidence="4">
    <location>
        <begin position="232"/>
        <end position="251"/>
    </location>
</feature>
<evidence type="ECO:0000256" key="3">
    <source>
        <dbReference type="ARBA" id="ARBA00023136"/>
    </source>
</evidence>
<dbReference type="CDD" id="cd05716">
    <property type="entry name" value="IgV_pIgR_like"/>
    <property type="match status" value="1"/>
</dbReference>